<evidence type="ECO:0000256" key="3">
    <source>
        <dbReference type="ARBA" id="ARBA00022452"/>
    </source>
</evidence>
<proteinExistence type="inferred from homology"/>
<evidence type="ECO:0000256" key="2">
    <source>
        <dbReference type="ARBA" id="ARBA00008163"/>
    </source>
</evidence>
<keyword evidence="4" id="KW-0812">Transmembrane</keyword>
<dbReference type="PANTHER" id="PTHR35093:SF8">
    <property type="entry name" value="OUTER MEMBRANE PROTEIN NMB0088-RELATED"/>
    <property type="match status" value="1"/>
</dbReference>
<organism evidence="8 9">
    <name type="scientific">Magnetovibrio blakemorei</name>
    <dbReference type="NCBI Taxonomy" id="28181"/>
    <lineage>
        <taxon>Bacteria</taxon>
        <taxon>Pseudomonadati</taxon>
        <taxon>Pseudomonadota</taxon>
        <taxon>Alphaproteobacteria</taxon>
        <taxon>Rhodospirillales</taxon>
        <taxon>Magnetovibrionaceae</taxon>
        <taxon>Magnetovibrio</taxon>
    </lineage>
</organism>
<evidence type="ECO:0000256" key="1">
    <source>
        <dbReference type="ARBA" id="ARBA00004571"/>
    </source>
</evidence>
<keyword evidence="9" id="KW-1185">Reference proteome</keyword>
<dbReference type="AlphaFoldDB" id="A0A1E5QB51"/>
<dbReference type="InterPro" id="IPR005017">
    <property type="entry name" value="OMPP1/FadL/TodX"/>
</dbReference>
<dbReference type="GO" id="GO:0015483">
    <property type="term" value="F:long-chain fatty acid transporting porin activity"/>
    <property type="evidence" value="ECO:0007669"/>
    <property type="project" value="TreeGrafter"/>
</dbReference>
<accession>A0A1E5QB51</accession>
<keyword evidence="7" id="KW-0998">Cell outer membrane</keyword>
<reference evidence="9" key="1">
    <citation type="submission" date="2016-07" db="EMBL/GenBank/DDBJ databases">
        <authorList>
            <person name="Florea S."/>
            <person name="Webb J.S."/>
            <person name="Jaromczyk J."/>
            <person name="Schardl C.L."/>
        </authorList>
    </citation>
    <scope>NUCLEOTIDE SEQUENCE [LARGE SCALE GENOMIC DNA]</scope>
    <source>
        <strain evidence="9">MV-1</strain>
    </source>
</reference>
<dbReference type="EMBL" id="MCGG01000008">
    <property type="protein sequence ID" value="OEJ69239.1"/>
    <property type="molecule type" value="Genomic_DNA"/>
</dbReference>
<keyword evidence="5" id="KW-0732">Signal</keyword>
<evidence type="ECO:0000256" key="6">
    <source>
        <dbReference type="ARBA" id="ARBA00023136"/>
    </source>
</evidence>
<keyword evidence="3" id="KW-1134">Transmembrane beta strand</keyword>
<sequence length="418" mass="43874">MSGVAASFMAAGTANATNGYFSNGYGTAAKGMAGAGVASPEDTQAGTNNPAGMRALGNRVDASVAVFSPRRAYSTAGAGPAAFINDNDQKSSQNIFLVPSFGLNYDMGEYSLGVTMSANGGMNTNYQTNVFTGGTSDATGINLEQALLGFTYSRNLGASNTFGITPTIAAQRFKATGLQGFKAISTDPNKLTDNGLDYSYGYGLRLGWIGEVNDQLSFGAMAQSRMYMQKLKKYAGLFAGGGEFDIPATVSLGATFKPTEKLKVSADAERIFYGDVESISNSHNTPTSGFNRNIPGTTTGSSSLGGSNGIGFGWDDMNVFKLGGEYAYSKAMTLRAGVSHNSAAFSNTETLFNILAPATVNTHLSFGGTYEFAPNMSLSMAYTHAFAANITGTNVNHGSPIDLKMYQDDLEVGFKYEF</sequence>
<comment type="similarity">
    <text evidence="2">Belongs to the OmpP1/FadL family.</text>
</comment>
<evidence type="ECO:0000256" key="5">
    <source>
        <dbReference type="ARBA" id="ARBA00022729"/>
    </source>
</evidence>
<dbReference type="PANTHER" id="PTHR35093">
    <property type="entry name" value="OUTER MEMBRANE PROTEIN NMB0088-RELATED"/>
    <property type="match status" value="1"/>
</dbReference>
<evidence type="ECO:0000313" key="9">
    <source>
        <dbReference type="Proteomes" id="UP000095347"/>
    </source>
</evidence>
<comment type="subcellular location">
    <subcellularLocation>
        <location evidence="1">Cell outer membrane</location>
        <topology evidence="1">Multi-pass membrane protein</topology>
    </subcellularLocation>
</comment>
<keyword evidence="6" id="KW-0472">Membrane</keyword>
<dbReference type="STRING" id="28181.BEN30_03920"/>
<dbReference type="SUPFAM" id="SSF56935">
    <property type="entry name" value="Porins"/>
    <property type="match status" value="1"/>
</dbReference>
<evidence type="ECO:0000256" key="7">
    <source>
        <dbReference type="ARBA" id="ARBA00023237"/>
    </source>
</evidence>
<gene>
    <name evidence="8" type="ORF">BEN30_03920</name>
</gene>
<evidence type="ECO:0008006" key="10">
    <source>
        <dbReference type="Google" id="ProtNLM"/>
    </source>
</evidence>
<dbReference type="Proteomes" id="UP000095347">
    <property type="component" value="Unassembled WGS sequence"/>
</dbReference>
<dbReference type="Pfam" id="PF03349">
    <property type="entry name" value="Toluene_X"/>
    <property type="match status" value="1"/>
</dbReference>
<dbReference type="Gene3D" id="2.40.160.60">
    <property type="entry name" value="Outer membrane protein transport protein (OMPP1/FadL/TodX)"/>
    <property type="match status" value="1"/>
</dbReference>
<evidence type="ECO:0000313" key="8">
    <source>
        <dbReference type="EMBL" id="OEJ69239.1"/>
    </source>
</evidence>
<comment type="caution">
    <text evidence="8">The sequence shown here is derived from an EMBL/GenBank/DDBJ whole genome shotgun (WGS) entry which is preliminary data.</text>
</comment>
<protein>
    <recommendedName>
        <fullName evidence="10">Long-chain fatty acid transporter</fullName>
    </recommendedName>
</protein>
<dbReference type="GO" id="GO:0009279">
    <property type="term" value="C:cell outer membrane"/>
    <property type="evidence" value="ECO:0007669"/>
    <property type="project" value="UniProtKB-SubCell"/>
</dbReference>
<name>A0A1E5QB51_9PROT</name>
<evidence type="ECO:0000256" key="4">
    <source>
        <dbReference type="ARBA" id="ARBA00022692"/>
    </source>
</evidence>